<dbReference type="Proteomes" id="UP001501578">
    <property type="component" value="Unassembled WGS sequence"/>
</dbReference>
<keyword evidence="4" id="KW-0808">Transferase</keyword>
<name>A0ABP3ZB32_9ACTN</name>
<keyword evidence="14" id="KW-1185">Reference proteome</keyword>
<gene>
    <name evidence="13" type="ORF">GCM10009560_12160</name>
</gene>
<dbReference type="Gene3D" id="3.40.710.10">
    <property type="entry name" value="DD-peptidase/beta-lactamase superfamily"/>
    <property type="match status" value="2"/>
</dbReference>
<keyword evidence="1" id="KW-0121">Carboxypeptidase</keyword>
<dbReference type="InterPro" id="IPR023346">
    <property type="entry name" value="Lysozyme-like_dom_sf"/>
</dbReference>
<comment type="catalytic activity">
    <reaction evidence="7">
        <text>Preferential cleavage: (Ac)2-L-Lys-D-Ala-|-D-Ala. Also transpeptidation of peptidyl-alanyl moieties that are N-acyl substituents of D-alanine.</text>
        <dbReference type="EC" id="3.4.16.4"/>
    </reaction>
</comment>
<evidence type="ECO:0000313" key="13">
    <source>
        <dbReference type="EMBL" id="GAA0916749.1"/>
    </source>
</evidence>
<keyword evidence="2" id="KW-0645">Protease</keyword>
<dbReference type="RefSeq" id="WP_343948698.1">
    <property type="nucleotide sequence ID" value="NZ_BAAAHQ010000004.1"/>
</dbReference>
<organism evidence="13 14">
    <name type="scientific">Nonomuraea longicatena</name>
    <dbReference type="NCBI Taxonomy" id="83682"/>
    <lineage>
        <taxon>Bacteria</taxon>
        <taxon>Bacillati</taxon>
        <taxon>Actinomycetota</taxon>
        <taxon>Actinomycetes</taxon>
        <taxon>Streptosporangiales</taxon>
        <taxon>Streptosporangiaceae</taxon>
        <taxon>Nonomuraea</taxon>
    </lineage>
</organism>
<reference evidence="14" key="1">
    <citation type="journal article" date="2019" name="Int. J. Syst. Evol. Microbiol.">
        <title>The Global Catalogue of Microorganisms (GCM) 10K type strain sequencing project: providing services to taxonomists for standard genome sequencing and annotation.</title>
        <authorList>
            <consortium name="The Broad Institute Genomics Platform"/>
            <consortium name="The Broad Institute Genome Sequencing Center for Infectious Disease"/>
            <person name="Wu L."/>
            <person name="Ma J."/>
        </authorList>
    </citation>
    <scope>NUCLEOTIDE SEQUENCE [LARGE SCALE GENOMIC DNA]</scope>
    <source>
        <strain evidence="14">JCM 11136</strain>
    </source>
</reference>
<keyword evidence="6" id="KW-0511">Multifunctional enzyme</keyword>
<feature type="compositionally biased region" description="Basic and acidic residues" evidence="9">
    <location>
        <begin position="38"/>
        <end position="64"/>
    </location>
</feature>
<keyword evidence="10" id="KW-0472">Membrane</keyword>
<dbReference type="InterPro" id="IPR001460">
    <property type="entry name" value="PCN-bd_Tpept"/>
</dbReference>
<comment type="caution">
    <text evidence="13">The sequence shown here is derived from an EMBL/GenBank/DDBJ whole genome shotgun (WGS) entry which is preliminary data.</text>
</comment>
<dbReference type="Pfam" id="PF00912">
    <property type="entry name" value="Transgly"/>
    <property type="match status" value="1"/>
</dbReference>
<accession>A0ABP3ZB32</accession>
<evidence type="ECO:0000256" key="2">
    <source>
        <dbReference type="ARBA" id="ARBA00022670"/>
    </source>
</evidence>
<feature type="compositionally biased region" description="Acidic residues" evidence="9">
    <location>
        <begin position="796"/>
        <end position="805"/>
    </location>
</feature>
<sequence>MPQGQQQGGESSWDTSQPSRRPEAAYEETGQMAAHQDGPPRRREPVQRQDTAVHQRESAVHRQETMIAQPPRRSRGRGGAEGPPQPPTGPPGGGGKGDKPKWRRFLPSWKLVVVGFVVLTAGVFAMVMVGYANTAMPNQQQVQDSVDDQGSIIRYSDKKILAHLGTKRIPVDIKDVPVHVQDAVIAAENSGFRDDAGISFTGMLRSLYSTVSGQQVQGASTITQQMARNYYDGLSQERSVQRKIKEIYVAIKLNKELSKDTILIQYLNTIYFGRGANGIGAAASAFFGKKVNELTPEQGAYLAGRIQNPDAFDQAEQAGKPAATQERYEYVLKQMAQLNQKDYGQLLAKSPTAPKLRKKWDKDYYKGIEGYMIEAVVNEFKAKTGLSEEEIKTGGYDITSTFDRKLMYAAKAAVNQHTRGLTGEINATLATVDPRNGRVIAFYGGDDYAKDAWNDAFLSQKQAASAFKPYVLAAWLHEGYSLRSFLPAKGPLKLENTTPIDNDHATSASAIDVVAATKDSINTAYAKMGEKVGLDSVIDIATRAGLNKKRLLDAREEHNYLITIGSNPVTVVEQAGGYSIFANKGKHFENHVIIEAKKRQNKKDIVLPETKKVVNVISEEAAADASAALEAVVKQGTGRNAALYNRPVAGKTGTNNGNKEAWFVGYTPQLSTAVGMFRQECRTKSGKVVPPRNDTCPWYRGKDSSKEKKYTPQKPYTTPFEVGLGAGFQGATYPAAIWKTFMTEATKNMPVEQFPARVDGGVPENLAPKPEPKPAKTEQPEDDGTDPDSGCNPFEADCDEGDANDLDTAADPGDTSNMGEDMMGGGSDGRTVPDPMPGRREDG</sequence>
<keyword evidence="10" id="KW-1133">Transmembrane helix</keyword>
<proteinExistence type="predicted"/>
<evidence type="ECO:0000256" key="3">
    <source>
        <dbReference type="ARBA" id="ARBA00022676"/>
    </source>
</evidence>
<keyword evidence="10" id="KW-0812">Transmembrane</keyword>
<evidence type="ECO:0000256" key="7">
    <source>
        <dbReference type="ARBA" id="ARBA00034000"/>
    </source>
</evidence>
<dbReference type="Pfam" id="PF00905">
    <property type="entry name" value="Transpeptidase"/>
    <property type="match status" value="1"/>
</dbReference>
<dbReference type="InterPro" id="IPR050396">
    <property type="entry name" value="Glycosyltr_51/Transpeptidase"/>
</dbReference>
<feature type="compositionally biased region" description="Polar residues" evidence="9">
    <location>
        <begin position="1"/>
        <end position="19"/>
    </location>
</feature>
<feature type="region of interest" description="Disordered" evidence="9">
    <location>
        <begin position="1"/>
        <end position="101"/>
    </location>
</feature>
<evidence type="ECO:0000256" key="4">
    <source>
        <dbReference type="ARBA" id="ARBA00022679"/>
    </source>
</evidence>
<feature type="compositionally biased region" description="Basic and acidic residues" evidence="9">
    <location>
        <begin position="770"/>
        <end position="779"/>
    </location>
</feature>
<protein>
    <submittedName>
        <fullName evidence="13">Transglycosylase domain-containing protein</fullName>
    </submittedName>
</protein>
<dbReference type="EMBL" id="BAAAHQ010000004">
    <property type="protein sequence ID" value="GAA0916749.1"/>
    <property type="molecule type" value="Genomic_DNA"/>
</dbReference>
<evidence type="ECO:0000256" key="10">
    <source>
        <dbReference type="SAM" id="Phobius"/>
    </source>
</evidence>
<evidence type="ECO:0000313" key="14">
    <source>
        <dbReference type="Proteomes" id="UP001501578"/>
    </source>
</evidence>
<feature type="compositionally biased region" description="Basic and acidic residues" evidence="9">
    <location>
        <begin position="700"/>
        <end position="710"/>
    </location>
</feature>
<evidence type="ECO:0000256" key="9">
    <source>
        <dbReference type="SAM" id="MobiDB-lite"/>
    </source>
</evidence>
<comment type="catalytic activity">
    <reaction evidence="8">
        <text>[GlcNAc-(1-&gt;4)-Mur2Ac(oyl-L-Ala-gamma-D-Glu-L-Lys-D-Ala-D-Ala)](n)-di-trans,octa-cis-undecaprenyl diphosphate + beta-D-GlcNAc-(1-&gt;4)-Mur2Ac(oyl-L-Ala-gamma-D-Glu-L-Lys-D-Ala-D-Ala)-di-trans,octa-cis-undecaprenyl diphosphate = [GlcNAc-(1-&gt;4)-Mur2Ac(oyl-L-Ala-gamma-D-Glu-L-Lys-D-Ala-D-Ala)](n+1)-di-trans,octa-cis-undecaprenyl diphosphate + di-trans,octa-cis-undecaprenyl diphosphate + H(+)</text>
        <dbReference type="Rhea" id="RHEA:23708"/>
        <dbReference type="Rhea" id="RHEA-COMP:9602"/>
        <dbReference type="Rhea" id="RHEA-COMP:9603"/>
        <dbReference type="ChEBI" id="CHEBI:15378"/>
        <dbReference type="ChEBI" id="CHEBI:58405"/>
        <dbReference type="ChEBI" id="CHEBI:60033"/>
        <dbReference type="ChEBI" id="CHEBI:78435"/>
        <dbReference type="EC" id="2.4.99.28"/>
    </reaction>
</comment>
<keyword evidence="5" id="KW-0378">Hydrolase</keyword>
<evidence type="ECO:0000259" key="11">
    <source>
        <dbReference type="Pfam" id="PF00905"/>
    </source>
</evidence>
<evidence type="ECO:0000256" key="5">
    <source>
        <dbReference type="ARBA" id="ARBA00022801"/>
    </source>
</evidence>
<dbReference type="InterPro" id="IPR012338">
    <property type="entry name" value="Beta-lactam/transpept-like"/>
</dbReference>
<dbReference type="PANTHER" id="PTHR32282:SF34">
    <property type="entry name" value="PENICILLIN-BINDING PROTEIN 1A"/>
    <property type="match status" value="1"/>
</dbReference>
<feature type="transmembrane region" description="Helical" evidence="10">
    <location>
        <begin position="111"/>
        <end position="132"/>
    </location>
</feature>
<evidence type="ECO:0000256" key="6">
    <source>
        <dbReference type="ARBA" id="ARBA00023268"/>
    </source>
</evidence>
<evidence type="ECO:0000256" key="1">
    <source>
        <dbReference type="ARBA" id="ARBA00022645"/>
    </source>
</evidence>
<keyword evidence="3" id="KW-0328">Glycosyltransferase</keyword>
<feature type="region of interest" description="Disordered" evidence="9">
    <location>
        <begin position="694"/>
        <end position="713"/>
    </location>
</feature>
<feature type="domain" description="Penicillin-binding protein transpeptidase" evidence="11">
    <location>
        <begin position="431"/>
        <end position="671"/>
    </location>
</feature>
<dbReference type="SUPFAM" id="SSF53955">
    <property type="entry name" value="Lysozyme-like"/>
    <property type="match status" value="1"/>
</dbReference>
<dbReference type="InterPro" id="IPR001264">
    <property type="entry name" value="Glyco_trans_51"/>
</dbReference>
<dbReference type="PANTHER" id="PTHR32282">
    <property type="entry name" value="BINDING PROTEIN TRANSPEPTIDASE, PUTATIVE-RELATED"/>
    <property type="match status" value="1"/>
</dbReference>
<evidence type="ECO:0000259" key="12">
    <source>
        <dbReference type="Pfam" id="PF00912"/>
    </source>
</evidence>
<dbReference type="Gene3D" id="1.10.3810.10">
    <property type="entry name" value="Biosynthetic peptidoglycan transglycosylase-like"/>
    <property type="match status" value="1"/>
</dbReference>
<feature type="region of interest" description="Disordered" evidence="9">
    <location>
        <begin position="755"/>
        <end position="843"/>
    </location>
</feature>
<evidence type="ECO:0000256" key="8">
    <source>
        <dbReference type="ARBA" id="ARBA00049902"/>
    </source>
</evidence>
<feature type="domain" description="Glycosyl transferase family 51" evidence="12">
    <location>
        <begin position="160"/>
        <end position="335"/>
    </location>
</feature>
<dbReference type="SUPFAM" id="SSF56601">
    <property type="entry name" value="beta-lactamase/transpeptidase-like"/>
    <property type="match status" value="1"/>
</dbReference>
<dbReference type="InterPro" id="IPR036950">
    <property type="entry name" value="PBP_transglycosylase"/>
</dbReference>